<sequence>MDKLKIFVLVIAFTLITMSEGVPESDETEMKPTKPVPANSPKLEHPEGHVIKNEKKPEQNTATVQEAINVLLGVPVQY</sequence>
<reference evidence="3" key="1">
    <citation type="journal article" date="2016" name="Insect Biochem. Mol. Biol.">
        <title>Multifaceted biological insights from a draft genome sequence of the tobacco hornworm moth, Manduca sexta.</title>
        <authorList>
            <person name="Kanost M.R."/>
            <person name="Arrese E.L."/>
            <person name="Cao X."/>
            <person name="Chen Y.R."/>
            <person name="Chellapilla S."/>
            <person name="Goldsmith M.R."/>
            <person name="Grosse-Wilde E."/>
            <person name="Heckel D.G."/>
            <person name="Herndon N."/>
            <person name="Jiang H."/>
            <person name="Papanicolaou A."/>
            <person name="Qu J."/>
            <person name="Soulages J.L."/>
            <person name="Vogel H."/>
            <person name="Walters J."/>
            <person name="Waterhouse R.M."/>
            <person name="Ahn S.J."/>
            <person name="Almeida F.C."/>
            <person name="An C."/>
            <person name="Aqrawi P."/>
            <person name="Bretschneider A."/>
            <person name="Bryant W.B."/>
            <person name="Bucks S."/>
            <person name="Chao H."/>
            <person name="Chevignon G."/>
            <person name="Christen J.M."/>
            <person name="Clarke D.F."/>
            <person name="Dittmer N.T."/>
            <person name="Ferguson L.C.F."/>
            <person name="Garavelou S."/>
            <person name="Gordon K.H.J."/>
            <person name="Gunaratna R.T."/>
            <person name="Han Y."/>
            <person name="Hauser F."/>
            <person name="He Y."/>
            <person name="Heidel-Fischer H."/>
            <person name="Hirsh A."/>
            <person name="Hu Y."/>
            <person name="Jiang H."/>
            <person name="Kalra D."/>
            <person name="Klinner C."/>
            <person name="Konig C."/>
            <person name="Kovar C."/>
            <person name="Kroll A.R."/>
            <person name="Kuwar S.S."/>
            <person name="Lee S.L."/>
            <person name="Lehman R."/>
            <person name="Li K."/>
            <person name="Li Z."/>
            <person name="Liang H."/>
            <person name="Lovelace S."/>
            <person name="Lu Z."/>
            <person name="Mansfield J.H."/>
            <person name="McCulloch K.J."/>
            <person name="Mathew T."/>
            <person name="Morton B."/>
            <person name="Muzny D.M."/>
            <person name="Neunemann D."/>
            <person name="Ongeri F."/>
            <person name="Pauchet Y."/>
            <person name="Pu L.L."/>
            <person name="Pyrousis I."/>
            <person name="Rao X.J."/>
            <person name="Redding A."/>
            <person name="Roesel C."/>
            <person name="Sanchez-Gracia A."/>
            <person name="Schaack S."/>
            <person name="Shukla A."/>
            <person name="Tetreau G."/>
            <person name="Wang Y."/>
            <person name="Xiong G.H."/>
            <person name="Traut W."/>
            <person name="Walsh T.K."/>
            <person name="Worley K.C."/>
            <person name="Wu D."/>
            <person name="Wu W."/>
            <person name="Wu Y.Q."/>
            <person name="Zhang X."/>
            <person name="Zou Z."/>
            <person name="Zucker H."/>
            <person name="Briscoe A.D."/>
            <person name="Burmester T."/>
            <person name="Clem R.J."/>
            <person name="Feyereisen R."/>
            <person name="Grimmelikhuijzen C.J.P."/>
            <person name="Hamodrakas S.J."/>
            <person name="Hansson B.S."/>
            <person name="Huguet E."/>
            <person name="Jermiin L.S."/>
            <person name="Lan Q."/>
            <person name="Lehman H.K."/>
            <person name="Lorenzen M."/>
            <person name="Merzendorfer H."/>
            <person name="Michalopoulos I."/>
            <person name="Morton D.B."/>
            <person name="Muthukrishnan S."/>
            <person name="Oakeshott J.G."/>
            <person name="Palmer W."/>
            <person name="Park Y."/>
            <person name="Passarelli A.L."/>
            <person name="Rozas J."/>
            <person name="Schwartz L.M."/>
            <person name="Smith W."/>
            <person name="Southgate A."/>
            <person name="Vilcinskas A."/>
            <person name="Vogt R."/>
            <person name="Wang P."/>
            <person name="Werren J."/>
            <person name="Yu X.Q."/>
            <person name="Zhou J.J."/>
            <person name="Brown S.J."/>
            <person name="Scherer S.E."/>
            <person name="Richards S."/>
            <person name="Blissard G.W."/>
        </authorList>
    </citation>
    <scope>NUCLEOTIDE SEQUENCE</scope>
</reference>
<evidence type="ECO:0000256" key="1">
    <source>
        <dbReference type="SAM" id="MobiDB-lite"/>
    </source>
</evidence>
<evidence type="ECO:0000256" key="2">
    <source>
        <dbReference type="SAM" id="SignalP"/>
    </source>
</evidence>
<feature type="chain" id="PRO_5038055549" evidence="2">
    <location>
        <begin position="22"/>
        <end position="78"/>
    </location>
</feature>
<name>A0A921YYF4_MANSE</name>
<dbReference type="AlphaFoldDB" id="A0A921YYF4"/>
<accession>A0A921YYF4</accession>
<reference evidence="3" key="2">
    <citation type="submission" date="2020-12" db="EMBL/GenBank/DDBJ databases">
        <authorList>
            <person name="Kanost M."/>
        </authorList>
    </citation>
    <scope>NUCLEOTIDE SEQUENCE</scope>
</reference>
<feature type="compositionally biased region" description="Basic and acidic residues" evidence="1">
    <location>
        <begin position="42"/>
        <end position="58"/>
    </location>
</feature>
<keyword evidence="4" id="KW-1185">Reference proteome</keyword>
<feature type="region of interest" description="Disordered" evidence="1">
    <location>
        <begin position="22"/>
        <end position="59"/>
    </location>
</feature>
<evidence type="ECO:0000313" key="3">
    <source>
        <dbReference type="EMBL" id="KAG6447420.1"/>
    </source>
</evidence>
<dbReference type="EMBL" id="JH668343">
    <property type="protein sequence ID" value="KAG6447420.1"/>
    <property type="molecule type" value="Genomic_DNA"/>
</dbReference>
<protein>
    <submittedName>
        <fullName evidence="3">Uncharacterized protein</fullName>
    </submittedName>
</protein>
<dbReference type="Proteomes" id="UP000791440">
    <property type="component" value="Unassembled WGS sequence"/>
</dbReference>
<organism evidence="3 4">
    <name type="scientific">Manduca sexta</name>
    <name type="common">Tobacco hawkmoth</name>
    <name type="synonym">Tobacco hornworm</name>
    <dbReference type="NCBI Taxonomy" id="7130"/>
    <lineage>
        <taxon>Eukaryota</taxon>
        <taxon>Metazoa</taxon>
        <taxon>Ecdysozoa</taxon>
        <taxon>Arthropoda</taxon>
        <taxon>Hexapoda</taxon>
        <taxon>Insecta</taxon>
        <taxon>Pterygota</taxon>
        <taxon>Neoptera</taxon>
        <taxon>Endopterygota</taxon>
        <taxon>Lepidoptera</taxon>
        <taxon>Glossata</taxon>
        <taxon>Ditrysia</taxon>
        <taxon>Bombycoidea</taxon>
        <taxon>Sphingidae</taxon>
        <taxon>Sphinginae</taxon>
        <taxon>Sphingini</taxon>
        <taxon>Manduca</taxon>
    </lineage>
</organism>
<feature type="signal peptide" evidence="2">
    <location>
        <begin position="1"/>
        <end position="21"/>
    </location>
</feature>
<evidence type="ECO:0000313" key="4">
    <source>
        <dbReference type="Proteomes" id="UP000791440"/>
    </source>
</evidence>
<comment type="caution">
    <text evidence="3">The sequence shown here is derived from an EMBL/GenBank/DDBJ whole genome shotgun (WGS) entry which is preliminary data.</text>
</comment>
<keyword evidence="2" id="KW-0732">Signal</keyword>
<gene>
    <name evidence="3" type="ORF">O3G_MSEX004941</name>
</gene>
<proteinExistence type="predicted"/>